<dbReference type="GO" id="GO:0005643">
    <property type="term" value="C:nuclear pore"/>
    <property type="evidence" value="ECO:0007669"/>
    <property type="project" value="TreeGrafter"/>
</dbReference>
<evidence type="ECO:0000256" key="6">
    <source>
        <dbReference type="ARBA" id="ARBA00022927"/>
    </source>
</evidence>
<keyword evidence="6" id="KW-0653">Protein transport</keyword>
<keyword evidence="4" id="KW-0813">Transport</keyword>
<keyword evidence="5" id="KW-0963">Cytoplasm</keyword>
<accession>A0A7J7MJ08</accession>
<dbReference type="PANTHER" id="PTHR12596:SF1">
    <property type="entry name" value="EXPORTIN-4"/>
    <property type="match status" value="1"/>
</dbReference>
<dbReference type="GO" id="GO:0005737">
    <property type="term" value="C:cytoplasm"/>
    <property type="evidence" value="ECO:0007669"/>
    <property type="project" value="UniProtKB-SubCell"/>
</dbReference>
<dbReference type="InterPro" id="IPR044189">
    <property type="entry name" value="XPO4/7-like"/>
</dbReference>
<keyword evidence="10" id="KW-1185">Reference proteome</keyword>
<evidence type="ECO:0000256" key="2">
    <source>
        <dbReference type="ARBA" id="ARBA00004496"/>
    </source>
</evidence>
<sequence>MGRGRGFGTELIASKVSRTIAYDDAKRFLFPDVRRNRDYVEGVAGFVCKMGQQSGSPSRKTAGAHPETEGSAQKTGTRDGTVNLVMHEQATDLPNTADQRIFANNRQVHEQHLLQILSGVMQWIDPPDAISNAIECGRTESEMLDGCRTLLSIATLTTPVEFDRLYKLLSPIGTFSLLRALTCEVVKARLASDTDEEKWCWVARDILLDTWTALLEVNS</sequence>
<dbReference type="PANTHER" id="PTHR12596">
    <property type="entry name" value="EXPORTIN 4,7-RELATED"/>
    <property type="match status" value="1"/>
</dbReference>
<evidence type="ECO:0000256" key="1">
    <source>
        <dbReference type="ARBA" id="ARBA00004123"/>
    </source>
</evidence>
<dbReference type="AlphaFoldDB" id="A0A7J7MJ08"/>
<dbReference type="EMBL" id="JACGCM010001456">
    <property type="protein sequence ID" value="KAF6154764.1"/>
    <property type="molecule type" value="Genomic_DNA"/>
</dbReference>
<evidence type="ECO:0000256" key="4">
    <source>
        <dbReference type="ARBA" id="ARBA00022448"/>
    </source>
</evidence>
<name>A0A7J7MJ08_9MAGN</name>
<evidence type="ECO:0000256" key="8">
    <source>
        <dbReference type="SAM" id="MobiDB-lite"/>
    </source>
</evidence>
<organism evidence="9 10">
    <name type="scientific">Kingdonia uniflora</name>
    <dbReference type="NCBI Taxonomy" id="39325"/>
    <lineage>
        <taxon>Eukaryota</taxon>
        <taxon>Viridiplantae</taxon>
        <taxon>Streptophyta</taxon>
        <taxon>Embryophyta</taxon>
        <taxon>Tracheophyta</taxon>
        <taxon>Spermatophyta</taxon>
        <taxon>Magnoliopsida</taxon>
        <taxon>Ranunculales</taxon>
        <taxon>Circaeasteraceae</taxon>
        <taxon>Kingdonia</taxon>
    </lineage>
</organism>
<reference evidence="9 10" key="1">
    <citation type="journal article" date="2020" name="IScience">
        <title>Genome Sequencing of the Endangered Kingdonia uniflora (Circaeasteraceae, Ranunculales) Reveals Potential Mechanisms of Evolutionary Specialization.</title>
        <authorList>
            <person name="Sun Y."/>
            <person name="Deng T."/>
            <person name="Zhang A."/>
            <person name="Moore M.J."/>
            <person name="Landis J.B."/>
            <person name="Lin N."/>
            <person name="Zhang H."/>
            <person name="Zhang X."/>
            <person name="Huang J."/>
            <person name="Zhang X."/>
            <person name="Sun H."/>
            <person name="Wang H."/>
        </authorList>
    </citation>
    <scope>NUCLEOTIDE SEQUENCE [LARGE SCALE GENOMIC DNA]</scope>
    <source>
        <strain evidence="9">TB1705</strain>
        <tissue evidence="9">Leaf</tissue>
    </source>
</reference>
<dbReference type="OrthoDB" id="5548448at2759"/>
<feature type="compositionally biased region" description="Polar residues" evidence="8">
    <location>
        <begin position="70"/>
        <end position="79"/>
    </location>
</feature>
<dbReference type="GO" id="GO:0006611">
    <property type="term" value="P:protein export from nucleus"/>
    <property type="evidence" value="ECO:0007669"/>
    <property type="project" value="TreeGrafter"/>
</dbReference>
<evidence type="ECO:0000313" key="10">
    <source>
        <dbReference type="Proteomes" id="UP000541444"/>
    </source>
</evidence>
<feature type="region of interest" description="Disordered" evidence="8">
    <location>
        <begin position="50"/>
        <end position="79"/>
    </location>
</feature>
<protein>
    <submittedName>
        <fullName evidence="9">Uncharacterized protein</fullName>
    </submittedName>
</protein>
<comment type="subcellular location">
    <subcellularLocation>
        <location evidence="2">Cytoplasm</location>
    </subcellularLocation>
    <subcellularLocation>
        <location evidence="1">Nucleus</location>
    </subcellularLocation>
</comment>
<keyword evidence="7" id="KW-0539">Nucleus</keyword>
<dbReference type="Proteomes" id="UP000541444">
    <property type="component" value="Unassembled WGS sequence"/>
</dbReference>
<evidence type="ECO:0000256" key="3">
    <source>
        <dbReference type="ARBA" id="ARBA00009466"/>
    </source>
</evidence>
<gene>
    <name evidence="9" type="ORF">GIB67_032376</name>
</gene>
<proteinExistence type="inferred from homology"/>
<comment type="similarity">
    <text evidence="3">Belongs to the exportin family.</text>
</comment>
<comment type="caution">
    <text evidence="9">The sequence shown here is derived from an EMBL/GenBank/DDBJ whole genome shotgun (WGS) entry which is preliminary data.</text>
</comment>
<evidence type="ECO:0000256" key="5">
    <source>
        <dbReference type="ARBA" id="ARBA00022490"/>
    </source>
</evidence>
<evidence type="ECO:0000313" key="9">
    <source>
        <dbReference type="EMBL" id="KAF6154764.1"/>
    </source>
</evidence>
<evidence type="ECO:0000256" key="7">
    <source>
        <dbReference type="ARBA" id="ARBA00023242"/>
    </source>
</evidence>
<dbReference type="GO" id="GO:0005049">
    <property type="term" value="F:nuclear export signal receptor activity"/>
    <property type="evidence" value="ECO:0007669"/>
    <property type="project" value="InterPro"/>
</dbReference>